<accession>A0A6A6X9V8</accession>
<sequence>MNSSWTSRAQSGCSAWPLSGRRRTASLKALSQRPCSWWAVILSAGSAAAAMGVAAGTLTTAAGTVFTVSANSANLISSMYIGYSGFAKSLVLPHEIRNNKELVGDLERVVSSDTNELSNRCLGQVTKDMLSLMSGDRNARGQDILDLLISGDFFEINVTLHDQLKAEFSEFFFAVFIDDLWASTGRTSSTQTLKARVSPAPAESGRTKCVCPSGPAAHTGCTH</sequence>
<evidence type="ECO:0000313" key="2">
    <source>
        <dbReference type="Proteomes" id="UP000799757"/>
    </source>
</evidence>
<proteinExistence type="predicted"/>
<keyword evidence="2" id="KW-1185">Reference proteome</keyword>
<dbReference type="AlphaFoldDB" id="A0A6A6X9V8"/>
<evidence type="ECO:0000313" key="1">
    <source>
        <dbReference type="EMBL" id="KAF2793186.1"/>
    </source>
</evidence>
<reference evidence="1" key="1">
    <citation type="journal article" date="2020" name="Stud. Mycol.">
        <title>101 Dothideomycetes genomes: a test case for predicting lifestyles and emergence of pathogens.</title>
        <authorList>
            <person name="Haridas S."/>
            <person name="Albert R."/>
            <person name="Binder M."/>
            <person name="Bloem J."/>
            <person name="Labutti K."/>
            <person name="Salamov A."/>
            <person name="Andreopoulos B."/>
            <person name="Baker S."/>
            <person name="Barry K."/>
            <person name="Bills G."/>
            <person name="Bluhm B."/>
            <person name="Cannon C."/>
            <person name="Castanera R."/>
            <person name="Culley D."/>
            <person name="Daum C."/>
            <person name="Ezra D."/>
            <person name="Gonzalez J."/>
            <person name="Henrissat B."/>
            <person name="Kuo A."/>
            <person name="Liang C."/>
            <person name="Lipzen A."/>
            <person name="Lutzoni F."/>
            <person name="Magnuson J."/>
            <person name="Mondo S."/>
            <person name="Nolan M."/>
            <person name="Ohm R."/>
            <person name="Pangilinan J."/>
            <person name="Park H.-J."/>
            <person name="Ramirez L."/>
            <person name="Alfaro M."/>
            <person name="Sun H."/>
            <person name="Tritt A."/>
            <person name="Yoshinaga Y."/>
            <person name="Zwiers L.-H."/>
            <person name="Turgeon B."/>
            <person name="Goodwin S."/>
            <person name="Spatafora J."/>
            <person name="Crous P."/>
            <person name="Grigoriev I."/>
        </authorList>
    </citation>
    <scope>NUCLEOTIDE SEQUENCE</scope>
    <source>
        <strain evidence="1">CBS 109.77</strain>
    </source>
</reference>
<organism evidence="1 2">
    <name type="scientific">Melanomma pulvis-pyrius CBS 109.77</name>
    <dbReference type="NCBI Taxonomy" id="1314802"/>
    <lineage>
        <taxon>Eukaryota</taxon>
        <taxon>Fungi</taxon>
        <taxon>Dikarya</taxon>
        <taxon>Ascomycota</taxon>
        <taxon>Pezizomycotina</taxon>
        <taxon>Dothideomycetes</taxon>
        <taxon>Pleosporomycetidae</taxon>
        <taxon>Pleosporales</taxon>
        <taxon>Melanommataceae</taxon>
        <taxon>Melanomma</taxon>
    </lineage>
</organism>
<name>A0A6A6X9V8_9PLEO</name>
<dbReference type="Proteomes" id="UP000799757">
    <property type="component" value="Unassembled WGS sequence"/>
</dbReference>
<protein>
    <submittedName>
        <fullName evidence="1">Uncharacterized protein</fullName>
    </submittedName>
</protein>
<gene>
    <name evidence="1" type="ORF">K505DRAFT_44755</name>
</gene>
<dbReference type="EMBL" id="MU001938">
    <property type="protein sequence ID" value="KAF2793186.1"/>
    <property type="molecule type" value="Genomic_DNA"/>
</dbReference>